<feature type="compositionally biased region" description="Basic and acidic residues" evidence="1">
    <location>
        <begin position="366"/>
        <end position="379"/>
    </location>
</feature>
<gene>
    <name evidence="2" type="ORF">M408DRAFT_333436</name>
</gene>
<accession>A0A0C3AA07</accession>
<feature type="region of interest" description="Disordered" evidence="1">
    <location>
        <begin position="1"/>
        <end position="86"/>
    </location>
</feature>
<sequence>MAIGADTSSSLGRVERFGSEPTTSSQDLPVATPLRLRANTVATSQPCNNKGFLQPQPRSLAGNSFSQPQPVVHPGQLPPVPRPRALSISEPSKLIDTTFSSPVKPYGGVGDSNWYPPTPWDMPSWQPAEELSLKSIQPYDDSSFQQTKRPETEFLNTIQAIIAKGESKQVVTPSLGDSNVEFTKDSVYSGDMGGITTTSSFTRRSVSPELQKKKINFSRPTRSSVLLQVQSVTSADVAHTLEVVPIHAHSLPQSSPPFPTQEAIRTNNEFAIEVLSESRVISPIPLSPPGNLPTVKFLPKSRSGVSTVLTDSHIAPVSLTKTRATGLLSSLKVSASSLARLKRKLPSAVSKSSRKTPLVISYPIRKSSEHVRPMTDKRTPNSKPAFSKSSAMKPPPQRPPPAPPLFSITPENGELSAQTMIHPDRVYGGMAGTAGSSRVVHTVPKRI</sequence>
<keyword evidence="3" id="KW-1185">Reference proteome</keyword>
<feature type="region of interest" description="Disordered" evidence="1">
    <location>
        <begin position="366"/>
        <end position="418"/>
    </location>
</feature>
<reference evidence="2 3" key="1">
    <citation type="submission" date="2014-04" db="EMBL/GenBank/DDBJ databases">
        <authorList>
            <consortium name="DOE Joint Genome Institute"/>
            <person name="Kuo A."/>
            <person name="Zuccaro A."/>
            <person name="Kohler A."/>
            <person name="Nagy L.G."/>
            <person name="Floudas D."/>
            <person name="Copeland A."/>
            <person name="Barry K.W."/>
            <person name="Cichocki N."/>
            <person name="Veneault-Fourrey C."/>
            <person name="LaButti K."/>
            <person name="Lindquist E.A."/>
            <person name="Lipzen A."/>
            <person name="Lundell T."/>
            <person name="Morin E."/>
            <person name="Murat C."/>
            <person name="Sun H."/>
            <person name="Tunlid A."/>
            <person name="Henrissat B."/>
            <person name="Grigoriev I.V."/>
            <person name="Hibbett D.S."/>
            <person name="Martin F."/>
            <person name="Nordberg H.P."/>
            <person name="Cantor M.N."/>
            <person name="Hua S.X."/>
        </authorList>
    </citation>
    <scope>NUCLEOTIDE SEQUENCE [LARGE SCALE GENOMIC DNA]</scope>
    <source>
        <strain evidence="2 3">MAFF 305830</strain>
    </source>
</reference>
<organism evidence="2 3">
    <name type="scientific">Serendipita vermifera MAFF 305830</name>
    <dbReference type="NCBI Taxonomy" id="933852"/>
    <lineage>
        <taxon>Eukaryota</taxon>
        <taxon>Fungi</taxon>
        <taxon>Dikarya</taxon>
        <taxon>Basidiomycota</taxon>
        <taxon>Agaricomycotina</taxon>
        <taxon>Agaricomycetes</taxon>
        <taxon>Sebacinales</taxon>
        <taxon>Serendipitaceae</taxon>
        <taxon>Serendipita</taxon>
    </lineage>
</organism>
<dbReference type="EMBL" id="KN824382">
    <property type="protein sequence ID" value="KIM21475.1"/>
    <property type="molecule type" value="Genomic_DNA"/>
</dbReference>
<protein>
    <submittedName>
        <fullName evidence="2">Uncharacterized protein</fullName>
    </submittedName>
</protein>
<evidence type="ECO:0000313" key="3">
    <source>
        <dbReference type="Proteomes" id="UP000054097"/>
    </source>
</evidence>
<feature type="compositionally biased region" description="Polar residues" evidence="1">
    <location>
        <begin position="1"/>
        <end position="11"/>
    </location>
</feature>
<evidence type="ECO:0000313" key="2">
    <source>
        <dbReference type="EMBL" id="KIM21475.1"/>
    </source>
</evidence>
<proteinExistence type="predicted"/>
<feature type="compositionally biased region" description="Pro residues" evidence="1">
    <location>
        <begin position="393"/>
        <end position="404"/>
    </location>
</feature>
<feature type="compositionally biased region" description="Polar residues" evidence="1">
    <location>
        <begin position="381"/>
        <end position="390"/>
    </location>
</feature>
<name>A0A0C3AA07_SERVB</name>
<dbReference type="Proteomes" id="UP000054097">
    <property type="component" value="Unassembled WGS sequence"/>
</dbReference>
<dbReference type="HOGENOM" id="CLU_612753_0_0_1"/>
<dbReference type="AlphaFoldDB" id="A0A0C3AA07"/>
<evidence type="ECO:0000256" key="1">
    <source>
        <dbReference type="SAM" id="MobiDB-lite"/>
    </source>
</evidence>
<reference evidence="3" key="2">
    <citation type="submission" date="2015-01" db="EMBL/GenBank/DDBJ databases">
        <title>Evolutionary Origins and Diversification of the Mycorrhizal Mutualists.</title>
        <authorList>
            <consortium name="DOE Joint Genome Institute"/>
            <consortium name="Mycorrhizal Genomics Consortium"/>
            <person name="Kohler A."/>
            <person name="Kuo A."/>
            <person name="Nagy L.G."/>
            <person name="Floudas D."/>
            <person name="Copeland A."/>
            <person name="Barry K.W."/>
            <person name="Cichocki N."/>
            <person name="Veneault-Fourrey C."/>
            <person name="LaButti K."/>
            <person name="Lindquist E.A."/>
            <person name="Lipzen A."/>
            <person name="Lundell T."/>
            <person name="Morin E."/>
            <person name="Murat C."/>
            <person name="Riley R."/>
            <person name="Ohm R."/>
            <person name="Sun H."/>
            <person name="Tunlid A."/>
            <person name="Henrissat B."/>
            <person name="Grigoriev I.V."/>
            <person name="Hibbett D.S."/>
            <person name="Martin F."/>
        </authorList>
    </citation>
    <scope>NUCLEOTIDE SEQUENCE [LARGE SCALE GENOMIC DNA]</scope>
    <source>
        <strain evidence="3">MAFF 305830</strain>
    </source>
</reference>